<evidence type="ECO:0000256" key="3">
    <source>
        <dbReference type="ARBA" id="ARBA00008819"/>
    </source>
</evidence>
<dbReference type="GO" id="GO:0006096">
    <property type="term" value="P:glycolytic process"/>
    <property type="evidence" value="ECO:0007669"/>
    <property type="project" value="UniProtKB-UniRule"/>
</dbReference>
<dbReference type="STRING" id="1818881.A3196_04340"/>
<comment type="catalytic activity">
    <reaction evidence="1 10">
        <text>(2R)-2-phosphoglycerate = (2R)-3-phosphoglycerate</text>
        <dbReference type="Rhea" id="RHEA:15901"/>
        <dbReference type="ChEBI" id="CHEBI:58272"/>
        <dbReference type="ChEBI" id="CHEBI:58289"/>
        <dbReference type="EC" id="5.4.2.12"/>
    </reaction>
</comment>
<dbReference type="InterPro" id="IPR017850">
    <property type="entry name" value="Alkaline_phosphatase_core_sf"/>
</dbReference>
<dbReference type="Pfam" id="PF06415">
    <property type="entry name" value="iPGM_N"/>
    <property type="match status" value="1"/>
</dbReference>
<dbReference type="Gene3D" id="3.40.720.10">
    <property type="entry name" value="Alkaline Phosphatase, subunit A"/>
    <property type="match status" value="1"/>
</dbReference>
<evidence type="ECO:0000256" key="1">
    <source>
        <dbReference type="ARBA" id="ARBA00000370"/>
    </source>
</evidence>
<feature type="binding site" evidence="10 12">
    <location>
        <position position="337"/>
    </location>
    <ligand>
        <name>substrate</name>
    </ligand>
</feature>
<evidence type="ECO:0000313" key="17">
    <source>
        <dbReference type="Proteomes" id="UP000094849"/>
    </source>
</evidence>
<dbReference type="SUPFAM" id="SSF64158">
    <property type="entry name" value="2,3-Bisphosphoglycerate-independent phosphoglycerate mutase, substrate-binding domain"/>
    <property type="match status" value="1"/>
</dbReference>
<feature type="active site" description="Phosphoserine intermediate" evidence="10 11">
    <location>
        <position position="64"/>
    </location>
</feature>
<dbReference type="GO" id="GO:0005829">
    <property type="term" value="C:cytosol"/>
    <property type="evidence" value="ECO:0007669"/>
    <property type="project" value="TreeGrafter"/>
</dbReference>
<dbReference type="PIRSF" id="PIRSF001492">
    <property type="entry name" value="IPGAM"/>
    <property type="match status" value="1"/>
</dbReference>
<dbReference type="EC" id="5.4.2.12" evidence="4 10"/>
<evidence type="ECO:0000256" key="8">
    <source>
        <dbReference type="ARBA" id="ARBA00023235"/>
    </source>
</evidence>
<name>A0A1E2UMW1_9GAMM</name>
<dbReference type="Proteomes" id="UP000094849">
    <property type="component" value="Unassembled WGS sequence"/>
</dbReference>
<evidence type="ECO:0000313" key="16">
    <source>
        <dbReference type="EMBL" id="ODB96057.1"/>
    </source>
</evidence>
<dbReference type="EMBL" id="LVJZ01000003">
    <property type="protein sequence ID" value="ODB96057.1"/>
    <property type="molecule type" value="Genomic_DNA"/>
</dbReference>
<feature type="binding site" evidence="10 13">
    <location>
        <position position="445"/>
    </location>
    <ligand>
        <name>Mn(2+)</name>
        <dbReference type="ChEBI" id="CHEBI:29035"/>
        <label>2</label>
    </ligand>
</feature>
<sequence length="517" mass="57162">MSDRPKPVVLTILDGWGYSEDTEVNAITEARTPVWDRLWREHPHTLITTAGAAVGLPGGQMGNSEVGHLNLGAGRVVYQEFTRVSRSIRTGSFFTNETLTTAVDKAVENGKTVHLLGLLSPGGVHSHEEHIHAMAKLAVERGAKQVYFHAFLDGRDTPPKSAEASLVALTEVFESLGVGRIASLIGRYFAMDRDNRWERVEQAYNLLVDGKAAYQVEDAISGLQDAYQRGETDEFVASTSVTPPGASPARVEDGDVMLFLNYRADRARQLTKSFVETDFDAFKRERVPALAEFVSLTRYHKQFDIPVAFPPEKLRNVFGEYIAKQGLLQLRLAETEKYAHVTFFFNGGREKPFEGEDRILVPSPQVATYDLKPEMSAEEVTDHLVEAIESGKYDAIICNFANSDMVGHTGKFEAAKLAIETLDHCLGRVLKALHLVDGEMLVTADHGNAEQMEDHINHQPHTAHTTNPVPLVYVGRHNAQLLEGGALCDISPTLLKIMGLSQPDEMKGRSLIEFDEA</sequence>
<evidence type="ECO:0000256" key="9">
    <source>
        <dbReference type="ARBA" id="ARBA00071648"/>
    </source>
</evidence>
<comment type="similarity">
    <text evidence="3 10">Belongs to the BPG-independent phosphoglycerate mutase family.</text>
</comment>
<feature type="binding site" evidence="10 13">
    <location>
        <position position="404"/>
    </location>
    <ligand>
        <name>Mn(2+)</name>
        <dbReference type="ChEBI" id="CHEBI:29035"/>
        <label>1</label>
    </ligand>
</feature>
<dbReference type="Pfam" id="PF01676">
    <property type="entry name" value="Metalloenzyme"/>
    <property type="match status" value="1"/>
</dbReference>
<dbReference type="FunFam" id="3.40.1450.10:FF:000001">
    <property type="entry name" value="2,3-bisphosphoglycerate-independent phosphoglycerate mutase"/>
    <property type="match status" value="1"/>
</dbReference>
<keyword evidence="8 10" id="KW-0413">Isomerase</keyword>
<comment type="pathway">
    <text evidence="2 10">Carbohydrate degradation; glycolysis; pyruvate from D-glyceraldehyde 3-phosphate: step 3/5.</text>
</comment>
<dbReference type="GO" id="GO:0030145">
    <property type="term" value="F:manganese ion binding"/>
    <property type="evidence" value="ECO:0007669"/>
    <property type="project" value="UniProtKB-UniRule"/>
</dbReference>
<dbReference type="RefSeq" id="WP_069003177.1">
    <property type="nucleotide sequence ID" value="NZ_LVJW01000006.1"/>
</dbReference>
<accession>A0A1E2UMW1</accession>
<feature type="binding site" evidence="10 13">
    <location>
        <position position="446"/>
    </location>
    <ligand>
        <name>Mn(2+)</name>
        <dbReference type="ChEBI" id="CHEBI:29035"/>
        <label>2</label>
    </ligand>
</feature>
<comment type="cofactor">
    <cofactor evidence="10">
        <name>Mn(2+)</name>
        <dbReference type="ChEBI" id="CHEBI:29035"/>
    </cofactor>
    <text evidence="10">Binds 2 manganese ions per subunit.</text>
</comment>
<feature type="binding site" evidence="10 13">
    <location>
        <position position="464"/>
    </location>
    <ligand>
        <name>Mn(2+)</name>
        <dbReference type="ChEBI" id="CHEBI:29035"/>
        <label>1</label>
    </ligand>
</feature>
<evidence type="ECO:0000259" key="14">
    <source>
        <dbReference type="Pfam" id="PF01676"/>
    </source>
</evidence>
<feature type="binding site" evidence="10 12">
    <location>
        <position position="187"/>
    </location>
    <ligand>
        <name>substrate</name>
    </ligand>
</feature>
<evidence type="ECO:0000256" key="10">
    <source>
        <dbReference type="HAMAP-Rule" id="MF_01038"/>
    </source>
</evidence>
<feature type="binding site" evidence="10 13">
    <location>
        <position position="408"/>
    </location>
    <ligand>
        <name>Mn(2+)</name>
        <dbReference type="ChEBI" id="CHEBI:29035"/>
        <label>1</label>
    </ligand>
</feature>
<evidence type="ECO:0000259" key="15">
    <source>
        <dbReference type="Pfam" id="PF06415"/>
    </source>
</evidence>
<dbReference type="InterPro" id="IPR036646">
    <property type="entry name" value="PGAM_B_sf"/>
</dbReference>
<dbReference type="UniPathway" id="UPA00109">
    <property type="reaction ID" value="UER00186"/>
</dbReference>
<reference evidence="16 17" key="1">
    <citation type="submission" date="2016-03" db="EMBL/GenBank/DDBJ databases">
        <title>Chemosynthetic sulphur-oxidizing symbionts of marine invertebrate animals are capable of nitrogen fixation.</title>
        <authorList>
            <person name="Petersen J.M."/>
            <person name="Kemper A."/>
            <person name="Gruber-Vodicka H."/>
            <person name="Cardini U."/>
            <person name="Geest Mvander."/>
            <person name="Kleiner M."/>
            <person name="Bulgheresi S."/>
            <person name="Fussmann M."/>
            <person name="Herbold C."/>
            <person name="Seah B.K.B."/>
            <person name="Antony C.Paul."/>
            <person name="Liu D."/>
            <person name="Belitz A."/>
            <person name="Weber M."/>
        </authorList>
    </citation>
    <scope>NUCLEOTIDE SEQUENCE [LARGE SCALE GENOMIC DNA]</scope>
    <source>
        <strain evidence="16">G_D</strain>
    </source>
</reference>
<feature type="domain" description="Metalloenzyme" evidence="14">
    <location>
        <begin position="6"/>
        <end position="501"/>
    </location>
</feature>
<dbReference type="SUPFAM" id="SSF53649">
    <property type="entry name" value="Alkaline phosphatase-like"/>
    <property type="match status" value="1"/>
</dbReference>
<evidence type="ECO:0000256" key="4">
    <source>
        <dbReference type="ARBA" id="ARBA00012026"/>
    </source>
</evidence>
<feature type="binding site" evidence="10 12">
    <location>
        <begin position="263"/>
        <end position="266"/>
    </location>
    <ligand>
        <name>substrate</name>
    </ligand>
</feature>
<evidence type="ECO:0000256" key="6">
    <source>
        <dbReference type="ARBA" id="ARBA00023152"/>
    </source>
</evidence>
<dbReference type="InterPro" id="IPR011258">
    <property type="entry name" value="BPG-indep_PGM_N"/>
</dbReference>
<evidence type="ECO:0000256" key="2">
    <source>
        <dbReference type="ARBA" id="ARBA00004798"/>
    </source>
</evidence>
<dbReference type="HAMAP" id="MF_01038">
    <property type="entry name" value="GpmI"/>
    <property type="match status" value="1"/>
</dbReference>
<evidence type="ECO:0000256" key="5">
    <source>
        <dbReference type="ARBA" id="ARBA00022723"/>
    </source>
</evidence>
<dbReference type="PANTHER" id="PTHR31637:SF0">
    <property type="entry name" value="2,3-BISPHOSPHOGLYCERATE-INDEPENDENT PHOSPHOGLYCERATE MUTASE"/>
    <property type="match status" value="1"/>
</dbReference>
<keyword evidence="5 10" id="KW-0479">Metal-binding</keyword>
<protein>
    <recommendedName>
        <fullName evidence="9 10">2,3-bisphosphoglycerate-independent phosphoglycerate mutase</fullName>
        <shortName evidence="10">BPG-independent PGAM</shortName>
        <shortName evidence="10">Phosphoglyceromutase</shortName>
        <shortName evidence="10">iPGM</shortName>
        <ecNumber evidence="4 10">5.4.2.12</ecNumber>
    </recommendedName>
</protein>
<dbReference type="CDD" id="cd16010">
    <property type="entry name" value="iPGM"/>
    <property type="match status" value="1"/>
</dbReference>
<feature type="binding site" evidence="10 12">
    <location>
        <position position="125"/>
    </location>
    <ligand>
        <name>substrate</name>
    </ligand>
</feature>
<comment type="caution">
    <text evidence="16">The sequence shown here is derived from an EMBL/GenBank/DDBJ whole genome shotgun (WGS) entry which is preliminary data.</text>
</comment>
<dbReference type="InterPro" id="IPR005995">
    <property type="entry name" value="Pgm_bpd_ind"/>
</dbReference>
<dbReference type="Gene3D" id="3.40.1450.10">
    <property type="entry name" value="BPG-independent phosphoglycerate mutase, domain B"/>
    <property type="match status" value="1"/>
</dbReference>
<comment type="subunit">
    <text evidence="10">Monomer.</text>
</comment>
<evidence type="ECO:0000256" key="12">
    <source>
        <dbReference type="PIRSR" id="PIRSR001492-2"/>
    </source>
</evidence>
<evidence type="ECO:0000256" key="11">
    <source>
        <dbReference type="PIRSR" id="PIRSR001492-1"/>
    </source>
</evidence>
<feature type="binding site" evidence="10 13">
    <location>
        <position position="64"/>
    </location>
    <ligand>
        <name>Mn(2+)</name>
        <dbReference type="ChEBI" id="CHEBI:29035"/>
        <label>2</label>
    </ligand>
</feature>
<dbReference type="FunFam" id="3.40.720.10:FF:000001">
    <property type="entry name" value="2,3-bisphosphoglycerate-independent phosphoglycerate mutase"/>
    <property type="match status" value="1"/>
</dbReference>
<comment type="function">
    <text evidence="10">Catalyzes the interconversion of 2-phosphoglycerate and 3-phosphoglycerate.</text>
</comment>
<dbReference type="OrthoDB" id="9800863at2"/>
<keyword evidence="7 10" id="KW-0464">Manganese</keyword>
<dbReference type="GO" id="GO:0004619">
    <property type="term" value="F:phosphoglycerate mutase activity"/>
    <property type="evidence" value="ECO:0007669"/>
    <property type="project" value="UniProtKB-UniRule"/>
</dbReference>
<keyword evidence="6 10" id="KW-0324">Glycolysis</keyword>
<evidence type="ECO:0000256" key="13">
    <source>
        <dbReference type="PIRSR" id="PIRSR001492-3"/>
    </source>
</evidence>
<feature type="binding site" evidence="10 12">
    <location>
        <position position="193"/>
    </location>
    <ligand>
        <name>substrate</name>
    </ligand>
</feature>
<feature type="domain" description="BPG-independent PGAM N-terminal" evidence="15">
    <location>
        <begin position="84"/>
        <end position="300"/>
    </location>
</feature>
<feature type="binding site" evidence="10 13">
    <location>
        <position position="14"/>
    </location>
    <ligand>
        <name>Mn(2+)</name>
        <dbReference type="ChEBI" id="CHEBI:29035"/>
        <label>2</label>
    </ligand>
</feature>
<dbReference type="AlphaFoldDB" id="A0A1E2UMW1"/>
<evidence type="ECO:0000256" key="7">
    <source>
        <dbReference type="ARBA" id="ARBA00023211"/>
    </source>
</evidence>
<feature type="binding site" evidence="10 12">
    <location>
        <begin position="155"/>
        <end position="156"/>
    </location>
    <ligand>
        <name>substrate</name>
    </ligand>
</feature>
<dbReference type="InterPro" id="IPR006124">
    <property type="entry name" value="Metalloenzyme"/>
</dbReference>
<organism evidence="16 17">
    <name type="scientific">Candidatus Thiodiazotropha endoloripes</name>
    <dbReference type="NCBI Taxonomy" id="1818881"/>
    <lineage>
        <taxon>Bacteria</taxon>
        <taxon>Pseudomonadati</taxon>
        <taxon>Pseudomonadota</taxon>
        <taxon>Gammaproteobacteria</taxon>
        <taxon>Chromatiales</taxon>
        <taxon>Sedimenticolaceae</taxon>
        <taxon>Candidatus Thiodiazotropha</taxon>
    </lineage>
</organism>
<dbReference type="NCBIfam" id="TIGR01307">
    <property type="entry name" value="pgm_bpd_ind"/>
    <property type="match status" value="1"/>
</dbReference>
<dbReference type="GO" id="GO:0006007">
    <property type="term" value="P:glucose catabolic process"/>
    <property type="evidence" value="ECO:0007669"/>
    <property type="project" value="InterPro"/>
</dbReference>
<keyword evidence="17" id="KW-1185">Reference proteome</keyword>
<proteinExistence type="inferred from homology"/>
<gene>
    <name evidence="10" type="primary">gpmI</name>
    <name evidence="16" type="ORF">A3196_04340</name>
</gene>
<dbReference type="PANTHER" id="PTHR31637">
    <property type="entry name" value="2,3-BISPHOSPHOGLYCERATE-INDEPENDENT PHOSPHOGLYCERATE MUTASE"/>
    <property type="match status" value="1"/>
</dbReference>